<sequence length="466" mass="48793">MSGQGPEAERPRGGFPGTPGVSDPGALVSLVRALGRRAWAEAEYLRLCAVAGLVGPRSVGAYPAAANALFRYGSLVAALSFSAQRCGGRAALIDESGALSYAEVDDRSNRLANEWRTRGLRAGETVALLVRNHRGLFDALFAAAKCGTRILLLNPDFAAPRLAEIAERDGMDLLVYDQEFEAALGTLSPRRGAYRAWTDSPHLRSLETLVAAGSSEPPPVPAELARVVLPNGVVAAGAQAWSLRPLGALLSRVPLRAREVTECPVPLFHSLGFAMALVSVGLGSTLVIRRRFEPRRVLDSMARNRATALIVAPVMLSRLTDLDPLSFTESDLSALRVVLVGGSRLGGDLCRRTAHRLGSVLYHVYGSTAAGCVAVATPADLAAEPRCAGRPLLGTVVRIVDEAGDTVPTGTSGAILAGNTVPAGDDRLVPTGDLGRFDAAGRLFVDGRAAGVTGSGNTAVPEDSRR</sequence>
<dbReference type="InterPro" id="IPR042099">
    <property type="entry name" value="ANL_N_sf"/>
</dbReference>
<dbReference type="Pfam" id="PF00501">
    <property type="entry name" value="AMP-binding"/>
    <property type="match status" value="1"/>
</dbReference>
<dbReference type="GO" id="GO:0004467">
    <property type="term" value="F:long-chain fatty acid-CoA ligase activity"/>
    <property type="evidence" value="ECO:0007669"/>
    <property type="project" value="UniProtKB-EC"/>
</dbReference>
<dbReference type="Gene3D" id="3.40.50.12780">
    <property type="entry name" value="N-terminal domain of ligase-like"/>
    <property type="match status" value="1"/>
</dbReference>
<dbReference type="SUPFAM" id="SSF56801">
    <property type="entry name" value="Acetyl-CoA synthetase-like"/>
    <property type="match status" value="1"/>
</dbReference>
<dbReference type="OrthoDB" id="56621at2"/>
<dbReference type="PANTHER" id="PTHR43767:SF10">
    <property type="entry name" value="SURFACTIN SYNTHASE SUBUNIT 1"/>
    <property type="match status" value="1"/>
</dbReference>
<keyword evidence="3" id="KW-0436">Ligase</keyword>
<feature type="region of interest" description="Disordered" evidence="1">
    <location>
        <begin position="1"/>
        <end position="21"/>
    </location>
</feature>
<dbReference type="EC" id="6.2.1.3" evidence="3"/>
<dbReference type="AlphaFoldDB" id="A0A7K0DGD5"/>
<evidence type="ECO:0000313" key="3">
    <source>
        <dbReference type="EMBL" id="MQY24875.1"/>
    </source>
</evidence>
<proteinExistence type="predicted"/>
<dbReference type="CDD" id="cd04433">
    <property type="entry name" value="AFD_class_I"/>
    <property type="match status" value="1"/>
</dbReference>
<comment type="caution">
    <text evidence="3">The sequence shown here is derived from an EMBL/GenBank/DDBJ whole genome shotgun (WGS) entry which is preliminary data.</text>
</comment>
<dbReference type="PANTHER" id="PTHR43767">
    <property type="entry name" value="LONG-CHAIN-FATTY-ACID--COA LIGASE"/>
    <property type="match status" value="1"/>
</dbReference>
<evidence type="ECO:0000256" key="1">
    <source>
        <dbReference type="SAM" id="MobiDB-lite"/>
    </source>
</evidence>
<reference evidence="3 4" key="1">
    <citation type="submission" date="2019-10" db="EMBL/GenBank/DDBJ databases">
        <title>Nocardia macrotermitis sp. nov. and Nocardia aurantia sp. nov., isolated from the gut of fungus growing-termite Macrotermes natalensis.</title>
        <authorList>
            <person name="Benndorf R."/>
            <person name="Schwitalla J."/>
            <person name="Martin K."/>
            <person name="De Beer W."/>
            <person name="Kaster A.-K."/>
            <person name="Vollmers J."/>
            <person name="Poulsen M."/>
            <person name="Beemelmanns C."/>
        </authorList>
    </citation>
    <scope>NUCLEOTIDE SEQUENCE [LARGE SCALE GENOMIC DNA]</scope>
    <source>
        <strain evidence="3 4">RB56</strain>
    </source>
</reference>
<dbReference type="InterPro" id="IPR050237">
    <property type="entry name" value="ATP-dep_AMP-bd_enzyme"/>
</dbReference>
<dbReference type="InterPro" id="IPR000873">
    <property type="entry name" value="AMP-dep_synth/lig_dom"/>
</dbReference>
<dbReference type="EMBL" id="WEGI01000001">
    <property type="protein sequence ID" value="MQY24875.1"/>
    <property type="molecule type" value="Genomic_DNA"/>
</dbReference>
<evidence type="ECO:0000313" key="4">
    <source>
        <dbReference type="Proteomes" id="UP000431401"/>
    </source>
</evidence>
<dbReference type="Proteomes" id="UP000431401">
    <property type="component" value="Unassembled WGS sequence"/>
</dbReference>
<protein>
    <submittedName>
        <fullName evidence="3">Long-chain-fatty-acid--CoA ligase</fullName>
        <ecNumber evidence="3">6.2.1.3</ecNumber>
    </submittedName>
</protein>
<gene>
    <name evidence="3" type="primary">lcfB_2</name>
    <name evidence="3" type="ORF">NRB56_04290</name>
</gene>
<dbReference type="RefSeq" id="WP_153338744.1">
    <property type="nucleotide sequence ID" value="NZ_WEGI01000001.1"/>
</dbReference>
<evidence type="ECO:0000259" key="2">
    <source>
        <dbReference type="Pfam" id="PF00501"/>
    </source>
</evidence>
<feature type="domain" description="AMP-dependent synthetase/ligase" evidence="2">
    <location>
        <begin position="82"/>
        <end position="417"/>
    </location>
</feature>
<organism evidence="3 4">
    <name type="scientific">Nocardia aurantia</name>
    <dbReference type="NCBI Taxonomy" id="2585199"/>
    <lineage>
        <taxon>Bacteria</taxon>
        <taxon>Bacillati</taxon>
        <taxon>Actinomycetota</taxon>
        <taxon>Actinomycetes</taxon>
        <taxon>Mycobacteriales</taxon>
        <taxon>Nocardiaceae</taxon>
        <taxon>Nocardia</taxon>
    </lineage>
</organism>
<name>A0A7K0DGD5_9NOCA</name>
<keyword evidence="4" id="KW-1185">Reference proteome</keyword>
<accession>A0A7K0DGD5</accession>